<dbReference type="EMBL" id="KQ418106">
    <property type="protein sequence ID" value="KOF88791.1"/>
    <property type="molecule type" value="Genomic_DNA"/>
</dbReference>
<dbReference type="AlphaFoldDB" id="A0A0L8HHT5"/>
<protein>
    <submittedName>
        <fullName evidence="2">Uncharacterized protein</fullName>
    </submittedName>
</protein>
<name>A0A0L8HHT5_OCTBM</name>
<organism evidence="2">
    <name type="scientific">Octopus bimaculoides</name>
    <name type="common">California two-spotted octopus</name>
    <dbReference type="NCBI Taxonomy" id="37653"/>
    <lineage>
        <taxon>Eukaryota</taxon>
        <taxon>Metazoa</taxon>
        <taxon>Spiralia</taxon>
        <taxon>Lophotrochozoa</taxon>
        <taxon>Mollusca</taxon>
        <taxon>Cephalopoda</taxon>
        <taxon>Coleoidea</taxon>
        <taxon>Octopodiformes</taxon>
        <taxon>Octopoda</taxon>
        <taxon>Incirrata</taxon>
        <taxon>Octopodidae</taxon>
        <taxon>Octopus</taxon>
    </lineage>
</organism>
<keyword evidence="1" id="KW-0812">Transmembrane</keyword>
<keyword evidence="1" id="KW-0472">Membrane</keyword>
<sequence length="78" mass="9250">MRSIRIDLRPNNNNNNNNSISILISLVVLCTLLKRLFNFKTRSSRQINLTAFFRFLSSIFWCHLLQTVYFTIKHVFVS</sequence>
<proteinExistence type="predicted"/>
<gene>
    <name evidence="2" type="ORF">OCBIM_22014248mg</name>
</gene>
<feature type="transmembrane region" description="Helical" evidence="1">
    <location>
        <begin position="20"/>
        <end position="37"/>
    </location>
</feature>
<keyword evidence="1" id="KW-1133">Transmembrane helix</keyword>
<reference evidence="2" key="1">
    <citation type="submission" date="2015-07" db="EMBL/GenBank/DDBJ databases">
        <title>MeaNS - Measles Nucleotide Surveillance Program.</title>
        <authorList>
            <person name="Tran T."/>
            <person name="Druce J."/>
        </authorList>
    </citation>
    <scope>NUCLEOTIDE SEQUENCE</scope>
    <source>
        <strain evidence="2">UCB-OBI-ISO-001</strain>
        <tissue evidence="2">Gonad</tissue>
    </source>
</reference>
<evidence type="ECO:0000313" key="2">
    <source>
        <dbReference type="EMBL" id="KOF88791.1"/>
    </source>
</evidence>
<evidence type="ECO:0000256" key="1">
    <source>
        <dbReference type="SAM" id="Phobius"/>
    </source>
</evidence>
<accession>A0A0L8HHT5</accession>
<feature type="transmembrane region" description="Helical" evidence="1">
    <location>
        <begin position="49"/>
        <end position="72"/>
    </location>
</feature>